<name>A0A0A7A4T7_SHIDY</name>
<protein>
    <submittedName>
        <fullName evidence="1">Uncharacterized protein</fullName>
    </submittedName>
</protein>
<accession>A0A0A7A4T7</accession>
<dbReference type="AlphaFoldDB" id="A0A0A7A4T7"/>
<dbReference type="Gene3D" id="3.90.70.140">
    <property type="match status" value="1"/>
</dbReference>
<keyword evidence="1" id="KW-0614">Plasmid</keyword>
<dbReference type="Pfam" id="PF21435">
    <property type="entry name" value="Gln_amidase_like"/>
    <property type="match status" value="1"/>
</dbReference>
<evidence type="ECO:0000313" key="1">
    <source>
        <dbReference type="EMBL" id="AHA69089.1"/>
    </source>
</evidence>
<evidence type="ECO:0000313" key="2">
    <source>
        <dbReference type="Proteomes" id="UP000031647"/>
    </source>
</evidence>
<sequence length="212" mass="23341">MINGVSLQGTAGYEAHTEEGNVNVKKLLESLNSKSLGDMDKDSELAATLQKMINPSGGDGNCSGCALHACMAMLGYGVREAPVPNEISEYMTGFFHRHLEQIDSEGIVSHPNETYSKFRERIAENILQNTSKGSVVMISIEQATHWIAGFNDGEKIMFLDVQTGKGFNLYDPVEKSPDAFVDENSSVQVIHVSDQEFDHYANSSSWKSKRLC</sequence>
<proteinExistence type="predicted"/>
<reference evidence="1 2" key="1">
    <citation type="submission" date="2013-09" db="EMBL/GenBank/DDBJ databases">
        <title>Comparative genomics of Sd1617 to representative strains in evaluating its pathogenesis.</title>
        <authorList>
            <person name="Aksomboon Vongsawan A."/>
            <person name="Kapatral V."/>
            <person name="Vaisvil B."/>
            <person name="Serichantalergs O."/>
            <person name="Hale T.L."/>
            <person name="Mason C.J."/>
        </authorList>
    </citation>
    <scope>NUCLEOTIDE SEQUENCE [LARGE SCALE GENOMIC DNA]</scope>
    <source>
        <strain evidence="1 2">1617</strain>
        <plasmid evidence="1 2">pSLG231</plasmid>
    </source>
</reference>
<organism evidence="1 2">
    <name type="scientific">Shigella dysenteriae 1617</name>
    <dbReference type="NCBI Taxonomy" id="754093"/>
    <lineage>
        <taxon>Bacteria</taxon>
        <taxon>Pseudomonadati</taxon>
        <taxon>Pseudomonadota</taxon>
        <taxon>Gammaproteobacteria</taxon>
        <taxon>Enterobacterales</taxon>
        <taxon>Enterobacteriaceae</taxon>
        <taxon>Shigella</taxon>
    </lineage>
</organism>
<dbReference type="EMBL" id="CP006737">
    <property type="protein sequence ID" value="AHA69089.1"/>
    <property type="molecule type" value="Genomic_DNA"/>
</dbReference>
<dbReference type="InterPro" id="IPR049308">
    <property type="entry name" value="OspI-like_sf"/>
</dbReference>
<dbReference type="Proteomes" id="UP000031647">
    <property type="component" value="Plasmid pSLG231"/>
</dbReference>
<geneLocation type="plasmid" evidence="1 2">
    <name>pSLG231</name>
</geneLocation>
<dbReference type="InterPro" id="IPR049307">
    <property type="entry name" value="OspI-like"/>
</dbReference>
<dbReference type="PATRIC" id="fig|754093.4.peg.6134"/>
<dbReference type="SMR" id="A0A0A7A4T7"/>
<gene>
    <name evidence="1" type="ORF">Asd1617_06262</name>
</gene>
<dbReference type="HOGENOM" id="CLU_1308566_0_0_6"/>
<dbReference type="KEGG" id="sdz:Asd1617_06262"/>